<proteinExistence type="predicted"/>
<dbReference type="PROSITE" id="PS50245">
    <property type="entry name" value="CAP_GLY_2"/>
    <property type="match status" value="1"/>
</dbReference>
<dbReference type="SUPFAM" id="SSF74924">
    <property type="entry name" value="Cap-Gly domain"/>
    <property type="match status" value="1"/>
</dbReference>
<dbReference type="InterPro" id="IPR000938">
    <property type="entry name" value="CAP-Gly_domain"/>
</dbReference>
<protein>
    <submittedName>
        <fullName evidence="3">CAP-Gly domain-containing protein</fullName>
    </submittedName>
</protein>
<dbReference type="Pfam" id="PF01302">
    <property type="entry name" value="CAP_GLY"/>
    <property type="match status" value="1"/>
</dbReference>
<dbReference type="Proteomes" id="UP000036681">
    <property type="component" value="Unplaced"/>
</dbReference>
<reference evidence="3" key="1">
    <citation type="submission" date="2017-02" db="UniProtKB">
        <authorList>
            <consortium name="WormBaseParasite"/>
        </authorList>
    </citation>
    <scope>IDENTIFICATION</scope>
</reference>
<evidence type="ECO:0000313" key="3">
    <source>
        <dbReference type="WBParaSite" id="ALUE_0001459701-mRNA-1"/>
    </source>
</evidence>
<keyword evidence="2" id="KW-1185">Reference proteome</keyword>
<dbReference type="InterPro" id="IPR036859">
    <property type="entry name" value="CAP-Gly_dom_sf"/>
</dbReference>
<dbReference type="AlphaFoldDB" id="A0A0M3IAI8"/>
<accession>A0A0M3IAI8</accession>
<feature type="domain" description="CAP-Gly" evidence="1">
    <location>
        <begin position="32"/>
        <end position="58"/>
    </location>
</feature>
<dbReference type="Gene3D" id="2.30.30.190">
    <property type="entry name" value="CAP Gly-rich-like domain"/>
    <property type="match status" value="1"/>
</dbReference>
<sequence length="72" mass="7434">MANGGGGVVGKQDVGKRVIVGKVGTGMLRYVGPVQGKEGLFCGVELDLPQGRHNGTYQALAIENPGEDKVLP</sequence>
<evidence type="ECO:0000259" key="1">
    <source>
        <dbReference type="PROSITE" id="PS50245"/>
    </source>
</evidence>
<evidence type="ECO:0000313" key="2">
    <source>
        <dbReference type="Proteomes" id="UP000036681"/>
    </source>
</evidence>
<name>A0A0M3IAI8_ASCLU</name>
<organism evidence="2 3">
    <name type="scientific">Ascaris lumbricoides</name>
    <name type="common">Giant roundworm</name>
    <dbReference type="NCBI Taxonomy" id="6252"/>
    <lineage>
        <taxon>Eukaryota</taxon>
        <taxon>Metazoa</taxon>
        <taxon>Ecdysozoa</taxon>
        <taxon>Nematoda</taxon>
        <taxon>Chromadorea</taxon>
        <taxon>Rhabditida</taxon>
        <taxon>Spirurina</taxon>
        <taxon>Ascaridomorpha</taxon>
        <taxon>Ascaridoidea</taxon>
        <taxon>Ascarididae</taxon>
        <taxon>Ascaris</taxon>
    </lineage>
</organism>
<dbReference type="SMART" id="SM01052">
    <property type="entry name" value="CAP_GLY"/>
    <property type="match status" value="1"/>
</dbReference>
<dbReference type="WBParaSite" id="ALUE_0001459701-mRNA-1">
    <property type="protein sequence ID" value="ALUE_0001459701-mRNA-1"/>
    <property type="gene ID" value="ALUE_0001459701"/>
</dbReference>